<evidence type="ECO:0000313" key="3">
    <source>
        <dbReference type="Proteomes" id="UP000294853"/>
    </source>
</evidence>
<dbReference type="Proteomes" id="UP000294853">
    <property type="component" value="Chromosome"/>
</dbReference>
<dbReference type="RefSeq" id="WP_135266052.1">
    <property type="nucleotide sequence ID" value="NZ_CP038436.1"/>
</dbReference>
<proteinExistence type="predicted"/>
<keyword evidence="3" id="KW-1185">Reference proteome</keyword>
<reference evidence="2 3" key="1">
    <citation type="submission" date="2019-03" db="EMBL/GenBank/DDBJ databases">
        <title>Three New Species of Nocardioides, Nocardioides euryhalodurans sp. nov., Nocardioides seonyuensis sp. nov. and Nocardioides eburneoflavus sp. nov. Iolated from Soil.</title>
        <authorList>
            <person name="Roh S.G."/>
            <person name="Lee C."/>
            <person name="Kim M.-K."/>
            <person name="Kim S.B."/>
        </authorList>
    </citation>
    <scope>NUCLEOTIDE SEQUENCE [LARGE SCALE GENOMIC DNA]</scope>
    <source>
        <strain evidence="2 3">MMS17-SY207-3</strain>
    </source>
</reference>
<gene>
    <name evidence="2" type="ORF">EXE58_00365</name>
</gene>
<protein>
    <submittedName>
        <fullName evidence="2">Uncharacterized protein</fullName>
    </submittedName>
</protein>
<dbReference type="OrthoDB" id="5244810at2"/>
<dbReference type="EMBL" id="CP038436">
    <property type="protein sequence ID" value="QBX54077.1"/>
    <property type="molecule type" value="Genomic_DNA"/>
</dbReference>
<dbReference type="KEGG" id="nsn:EXE58_00365"/>
<accession>A0A4P7IDP8</accession>
<organism evidence="2 3">
    <name type="scientific">Nocardioides seonyuensis</name>
    <dbReference type="NCBI Taxonomy" id="2518371"/>
    <lineage>
        <taxon>Bacteria</taxon>
        <taxon>Bacillati</taxon>
        <taxon>Actinomycetota</taxon>
        <taxon>Actinomycetes</taxon>
        <taxon>Propionibacteriales</taxon>
        <taxon>Nocardioidaceae</taxon>
        <taxon>Nocardioides</taxon>
    </lineage>
</organism>
<dbReference type="AlphaFoldDB" id="A0A4P7IDP8"/>
<feature type="compositionally biased region" description="Basic and acidic residues" evidence="1">
    <location>
        <begin position="86"/>
        <end position="104"/>
    </location>
</feature>
<name>A0A4P7IDP8_9ACTN</name>
<sequence length="104" mass="10982">MSDHDWSDETVGSFSEEAEKLFGAISQNLGGHLGTEAAECEWCPVCRAVRLVRDLDPEVKSQVAAAAVAVGRAVTSLLDAGTSPPDKPRGADTDIDIADARLED</sequence>
<evidence type="ECO:0000313" key="2">
    <source>
        <dbReference type="EMBL" id="QBX54077.1"/>
    </source>
</evidence>
<feature type="region of interest" description="Disordered" evidence="1">
    <location>
        <begin position="79"/>
        <end position="104"/>
    </location>
</feature>
<evidence type="ECO:0000256" key="1">
    <source>
        <dbReference type="SAM" id="MobiDB-lite"/>
    </source>
</evidence>